<dbReference type="InterPro" id="IPR024371">
    <property type="entry name" value="AcetylCoA_trans_1-like"/>
</dbReference>
<dbReference type="AlphaFoldDB" id="A0A8S3E9F7"/>
<organism evidence="6 7">
    <name type="scientific">Rotaria magnacalcarata</name>
    <dbReference type="NCBI Taxonomy" id="392030"/>
    <lineage>
        <taxon>Eukaryota</taxon>
        <taxon>Metazoa</taxon>
        <taxon>Spiralia</taxon>
        <taxon>Gnathifera</taxon>
        <taxon>Rotifera</taxon>
        <taxon>Eurotatoria</taxon>
        <taxon>Bdelloidea</taxon>
        <taxon>Philodinida</taxon>
        <taxon>Philodinidae</taxon>
        <taxon>Rotaria</taxon>
    </lineage>
</organism>
<evidence type="ECO:0000256" key="5">
    <source>
        <dbReference type="SAM" id="Phobius"/>
    </source>
</evidence>
<dbReference type="Proteomes" id="UP000681967">
    <property type="component" value="Unassembled WGS sequence"/>
</dbReference>
<evidence type="ECO:0000256" key="1">
    <source>
        <dbReference type="ARBA" id="ARBA00004141"/>
    </source>
</evidence>
<name>A0A8S3E9F7_9BILA</name>
<comment type="caution">
    <text evidence="6">The sequence shown here is derived from an EMBL/GenBank/DDBJ whole genome shotgun (WGS) entry which is preliminary data.</text>
</comment>
<keyword evidence="4 5" id="KW-0472">Membrane</keyword>
<dbReference type="InterPro" id="IPR036259">
    <property type="entry name" value="MFS_trans_sf"/>
</dbReference>
<gene>
    <name evidence="6" type="ORF">BYL167_LOCUS60079</name>
</gene>
<feature type="transmembrane region" description="Helical" evidence="5">
    <location>
        <begin position="64"/>
        <end position="83"/>
    </location>
</feature>
<evidence type="ECO:0000313" key="6">
    <source>
        <dbReference type="EMBL" id="CAF5067158.1"/>
    </source>
</evidence>
<evidence type="ECO:0000313" key="7">
    <source>
        <dbReference type="Proteomes" id="UP000681967"/>
    </source>
</evidence>
<keyword evidence="3 5" id="KW-1133">Transmembrane helix</keyword>
<protein>
    <submittedName>
        <fullName evidence="6">Uncharacterized protein</fullName>
    </submittedName>
</protein>
<dbReference type="GO" id="GO:0008521">
    <property type="term" value="F:acetyl-CoA transmembrane transporter activity"/>
    <property type="evidence" value="ECO:0007669"/>
    <property type="project" value="InterPro"/>
</dbReference>
<reference evidence="6" key="1">
    <citation type="submission" date="2021-02" db="EMBL/GenBank/DDBJ databases">
        <authorList>
            <person name="Nowell W R."/>
        </authorList>
    </citation>
    <scope>NUCLEOTIDE SEQUENCE</scope>
</reference>
<dbReference type="GO" id="GO:0035348">
    <property type="term" value="P:acetyl-CoA transmembrane transport"/>
    <property type="evidence" value="ECO:0007669"/>
    <property type="project" value="InterPro"/>
</dbReference>
<proteinExistence type="predicted"/>
<evidence type="ECO:0000256" key="4">
    <source>
        <dbReference type="ARBA" id="ARBA00023136"/>
    </source>
</evidence>
<comment type="subcellular location">
    <subcellularLocation>
        <location evidence="1">Membrane</location>
        <topology evidence="1">Multi-pass membrane protein</topology>
    </subcellularLocation>
</comment>
<evidence type="ECO:0000256" key="2">
    <source>
        <dbReference type="ARBA" id="ARBA00022692"/>
    </source>
</evidence>
<sequence>MTLFVVNETIIYAQLVARVGFYAQISEPRIGGTYMTLVSTLGNIGQTVSSSVVLAIASKLPKKHAYSIEVAGCTVLGIFWLLLTWRMMHRLQSLPIQKWYSVNENYISNEISSQETSDVSSSNKDDIVSKIA</sequence>
<dbReference type="SUPFAM" id="SSF103473">
    <property type="entry name" value="MFS general substrate transporter"/>
    <property type="match status" value="1"/>
</dbReference>
<dbReference type="GO" id="GO:0016020">
    <property type="term" value="C:membrane"/>
    <property type="evidence" value="ECO:0007669"/>
    <property type="project" value="UniProtKB-SubCell"/>
</dbReference>
<dbReference type="Pfam" id="PF13000">
    <property type="entry name" value="Acatn"/>
    <property type="match status" value="1"/>
</dbReference>
<dbReference type="InterPro" id="IPR004752">
    <property type="entry name" value="AmpG_permease/AT-1"/>
</dbReference>
<evidence type="ECO:0000256" key="3">
    <source>
        <dbReference type="ARBA" id="ARBA00022989"/>
    </source>
</evidence>
<dbReference type="PANTHER" id="PTHR12778">
    <property type="entry name" value="SOLUTE CARRIER FAMILY 33 ACETYL-COA TRANSPORTER -RELATED"/>
    <property type="match status" value="1"/>
</dbReference>
<dbReference type="EMBL" id="CAJOBH010229825">
    <property type="protein sequence ID" value="CAF5067158.1"/>
    <property type="molecule type" value="Genomic_DNA"/>
</dbReference>
<keyword evidence="2 5" id="KW-0812">Transmembrane</keyword>
<dbReference type="PANTHER" id="PTHR12778:SF9">
    <property type="entry name" value="ACETYL-COENZYME A TRANSPORTER 1"/>
    <property type="match status" value="1"/>
</dbReference>
<accession>A0A8S3E9F7</accession>